<name>A0A6A4VQT0_AMPAM</name>
<dbReference type="SUPFAM" id="SSF54001">
    <property type="entry name" value="Cysteine proteinases"/>
    <property type="match status" value="1"/>
</dbReference>
<feature type="region of interest" description="Disordered" evidence="2">
    <location>
        <begin position="436"/>
        <end position="465"/>
    </location>
</feature>
<keyword evidence="4" id="KW-0378">Hydrolase</keyword>
<dbReference type="PANTHER" id="PTHR24006:SF915">
    <property type="entry name" value="UBIQUITIN CARBOXYL-TERMINAL HYDROLASE-RELATED"/>
    <property type="match status" value="1"/>
</dbReference>
<evidence type="ECO:0000259" key="3">
    <source>
        <dbReference type="PROSITE" id="PS50235"/>
    </source>
</evidence>
<dbReference type="GO" id="GO:0016579">
    <property type="term" value="P:protein deubiquitination"/>
    <property type="evidence" value="ECO:0007669"/>
    <property type="project" value="InterPro"/>
</dbReference>
<accession>A0A6A4VQT0</accession>
<sequence>MFWKMTSLREKAPSRCVSSHLSNLRDVFGDIDPAFRGTEMQDANEFLLRLLDTIKDETDARQPSANPVRDNFQFQTMENFMCIRCHKTVPRRQESITWFVNVPRRQGSEVPTLQDALRLSMQPERRELLCQHCRHGECLITTKVSQLPRTLILQLNRFFFLGDESQKIQANVSIPKFLSLNEYMSGDVKRPPEWRYEKSLLCNLSDIQEQAGLERPPVPLLPPPAPAPLSPTPTPAPAAAFPAAAAIPTRTPPPVREPTPRAAAKALQPLLAALLPSAAGELVARDAEPDSWPARSSTEEEEEDRELQGAIAKVQEEGESEDLAAEQGHLSEFRAEDDQSRRSLDLAGDNNYRLVGVVSHRGGATHSGHYVADVYSVGRDHWFHYDDRSVSCVQESDVLGDNHQDQTARNGYIFLYLHVDLCSQVSAATALGHGRRSSFPTRLRQHPRRGRNPRGGVKRPGDLWGPGANDEHVTYVQCRCLLASKVF</sequence>
<gene>
    <name evidence="4" type="primary">ubp14</name>
    <name evidence="4" type="ORF">FJT64_009029</name>
</gene>
<feature type="compositionally biased region" description="Pro residues" evidence="2">
    <location>
        <begin position="216"/>
        <end position="236"/>
    </location>
</feature>
<dbReference type="InterPro" id="IPR018200">
    <property type="entry name" value="USP_CS"/>
</dbReference>
<evidence type="ECO:0000256" key="2">
    <source>
        <dbReference type="SAM" id="MobiDB-lite"/>
    </source>
</evidence>
<dbReference type="GO" id="GO:0005829">
    <property type="term" value="C:cytosol"/>
    <property type="evidence" value="ECO:0007669"/>
    <property type="project" value="TreeGrafter"/>
</dbReference>
<dbReference type="EMBL" id="VIIS01001774">
    <property type="protein sequence ID" value="KAF0293062.1"/>
    <property type="molecule type" value="Genomic_DNA"/>
</dbReference>
<protein>
    <submittedName>
        <fullName evidence="4">Ubiquitin carboxyl-terminal hydrolase 14</fullName>
    </submittedName>
</protein>
<feature type="region of interest" description="Disordered" evidence="2">
    <location>
        <begin position="284"/>
        <end position="308"/>
    </location>
</feature>
<evidence type="ECO:0000313" key="4">
    <source>
        <dbReference type="EMBL" id="KAF0293062.1"/>
    </source>
</evidence>
<dbReference type="AlphaFoldDB" id="A0A6A4VQT0"/>
<proteinExistence type="inferred from homology"/>
<dbReference type="GO" id="GO:0005634">
    <property type="term" value="C:nucleus"/>
    <property type="evidence" value="ECO:0007669"/>
    <property type="project" value="TreeGrafter"/>
</dbReference>
<dbReference type="PROSITE" id="PS50235">
    <property type="entry name" value="USP_3"/>
    <property type="match status" value="1"/>
</dbReference>
<dbReference type="GO" id="GO:0000082">
    <property type="term" value="P:G1/S transition of mitotic cell cycle"/>
    <property type="evidence" value="ECO:0007669"/>
    <property type="project" value="TreeGrafter"/>
</dbReference>
<dbReference type="InterPro" id="IPR050164">
    <property type="entry name" value="Peptidase_C19"/>
</dbReference>
<reference evidence="4 5" key="1">
    <citation type="submission" date="2019-07" db="EMBL/GenBank/DDBJ databases">
        <title>Draft genome assembly of a fouling barnacle, Amphibalanus amphitrite (Darwin, 1854): The first reference genome for Thecostraca.</title>
        <authorList>
            <person name="Kim W."/>
        </authorList>
    </citation>
    <scope>NUCLEOTIDE SEQUENCE [LARGE SCALE GENOMIC DNA]</scope>
    <source>
        <strain evidence="4">SNU_AA5</strain>
        <tissue evidence="4">Soma without cirri and trophi</tissue>
    </source>
</reference>
<evidence type="ECO:0000256" key="1">
    <source>
        <dbReference type="ARBA" id="ARBA00009085"/>
    </source>
</evidence>
<dbReference type="Proteomes" id="UP000440578">
    <property type="component" value="Unassembled WGS sequence"/>
</dbReference>
<comment type="similarity">
    <text evidence="1">Belongs to the peptidase C19 family.</text>
</comment>
<dbReference type="Pfam" id="PF00443">
    <property type="entry name" value="UCH"/>
    <property type="match status" value="1"/>
</dbReference>
<dbReference type="PANTHER" id="PTHR24006">
    <property type="entry name" value="UBIQUITIN CARBOXYL-TERMINAL HYDROLASE"/>
    <property type="match status" value="1"/>
</dbReference>
<feature type="region of interest" description="Disordered" evidence="2">
    <location>
        <begin position="214"/>
        <end position="236"/>
    </location>
</feature>
<comment type="caution">
    <text evidence="4">The sequence shown here is derived from an EMBL/GenBank/DDBJ whole genome shotgun (WGS) entry which is preliminary data.</text>
</comment>
<dbReference type="InterPro" id="IPR028889">
    <property type="entry name" value="USP"/>
</dbReference>
<dbReference type="InterPro" id="IPR001394">
    <property type="entry name" value="Peptidase_C19_UCH"/>
</dbReference>
<dbReference type="CDD" id="cd02257">
    <property type="entry name" value="Peptidase_C19"/>
    <property type="match status" value="1"/>
</dbReference>
<evidence type="ECO:0000313" key="5">
    <source>
        <dbReference type="Proteomes" id="UP000440578"/>
    </source>
</evidence>
<feature type="domain" description="USP" evidence="3">
    <location>
        <begin position="1"/>
        <end position="419"/>
    </location>
</feature>
<dbReference type="Gene3D" id="3.90.70.10">
    <property type="entry name" value="Cysteine proteinases"/>
    <property type="match status" value="1"/>
</dbReference>
<dbReference type="InterPro" id="IPR038765">
    <property type="entry name" value="Papain-like_cys_pep_sf"/>
</dbReference>
<dbReference type="PROSITE" id="PS00973">
    <property type="entry name" value="USP_2"/>
    <property type="match status" value="1"/>
</dbReference>
<dbReference type="GO" id="GO:0004843">
    <property type="term" value="F:cysteine-type deubiquitinase activity"/>
    <property type="evidence" value="ECO:0007669"/>
    <property type="project" value="InterPro"/>
</dbReference>
<organism evidence="4 5">
    <name type="scientific">Amphibalanus amphitrite</name>
    <name type="common">Striped barnacle</name>
    <name type="synonym">Balanus amphitrite</name>
    <dbReference type="NCBI Taxonomy" id="1232801"/>
    <lineage>
        <taxon>Eukaryota</taxon>
        <taxon>Metazoa</taxon>
        <taxon>Ecdysozoa</taxon>
        <taxon>Arthropoda</taxon>
        <taxon>Crustacea</taxon>
        <taxon>Multicrustacea</taxon>
        <taxon>Cirripedia</taxon>
        <taxon>Thoracica</taxon>
        <taxon>Thoracicalcarea</taxon>
        <taxon>Balanomorpha</taxon>
        <taxon>Balanoidea</taxon>
        <taxon>Balanidae</taxon>
        <taxon>Amphibalaninae</taxon>
        <taxon>Amphibalanus</taxon>
    </lineage>
</organism>
<keyword evidence="5" id="KW-1185">Reference proteome</keyword>
<feature type="compositionally biased region" description="Basic residues" evidence="2">
    <location>
        <begin position="443"/>
        <end position="452"/>
    </location>
</feature>